<dbReference type="AlphaFoldDB" id="A0A832T0N5"/>
<dbReference type="Proteomes" id="UP000645676">
    <property type="component" value="Unassembled WGS sequence"/>
</dbReference>
<name>A0A832T0N5_9EURY</name>
<gene>
    <name evidence="3" type="ORF">HA335_01255</name>
</gene>
<reference evidence="3" key="1">
    <citation type="journal article" date="2020" name="bioRxiv">
        <title>A rank-normalized archaeal taxonomy based on genome phylogeny resolves widespread incomplete and uneven classifications.</title>
        <authorList>
            <person name="Rinke C."/>
            <person name="Chuvochina M."/>
            <person name="Mussig A.J."/>
            <person name="Chaumeil P.-A."/>
            <person name="Waite D.W."/>
            <person name="Whitman W.B."/>
            <person name="Parks D.H."/>
            <person name="Hugenholtz P."/>
        </authorList>
    </citation>
    <scope>NUCLEOTIDE SEQUENCE</scope>
    <source>
        <strain evidence="3">UBA8849</strain>
    </source>
</reference>
<dbReference type="SMR" id="A0A832T0N5"/>
<evidence type="ECO:0000256" key="2">
    <source>
        <dbReference type="SAM" id="Phobius"/>
    </source>
</evidence>
<dbReference type="RefSeq" id="WP_010871090.1">
    <property type="nucleotide sequence ID" value="NC_000909.1"/>
</dbReference>
<evidence type="ECO:0000313" key="3">
    <source>
        <dbReference type="EMBL" id="HII59201.1"/>
    </source>
</evidence>
<feature type="transmembrane region" description="Helical" evidence="2">
    <location>
        <begin position="419"/>
        <end position="437"/>
    </location>
</feature>
<dbReference type="EMBL" id="DUJR01000005">
    <property type="protein sequence ID" value="HII59201.1"/>
    <property type="molecule type" value="Genomic_DNA"/>
</dbReference>
<sequence length="447" mass="51527">MGFKYLKIKNPKVILTEWIPFGKNYMTEFIDRITLKEYQRKRIKYFTASERRDIRYKAVFETSEYQTTVNIIEFIPETSVKFTAEIIGERKKDVFIYVDYLGRCIYSSEITKAGDEEEIVSLDNLSFVIPDLILDSSRIMSHLISPPQRYLLETLYGEIKVYKHVTVLTETVVNIDENTILEISQVIGAVKNIIEIDDGLIIFGDFGIFISHKNPEKFEKFIYYYPFIRSITGVSRDLFFKLNNIASKLEVISNTLASGVDLEDITEIRGELSRIDRELAVIEIVCGYLKEIVEFLNSSYPPNFGDFDLMILEKVEAERKLRRLIYRIAEIENILKSNDSLATSLTRLLTTISEDLERKIANQLAENTKYQVAIGEAMEVLEIGIFGVYALEAAHILLLTSGKDEILHHIKILGFPLEFWIILVVTILGVYVGKIVIEYRKKKVLGE</sequence>
<keyword evidence="1" id="KW-0175">Coiled coil</keyword>
<comment type="caution">
    <text evidence="3">The sequence shown here is derived from an EMBL/GenBank/DDBJ whole genome shotgun (WGS) entry which is preliminary data.</text>
</comment>
<keyword evidence="2" id="KW-0812">Transmembrane</keyword>
<evidence type="ECO:0000256" key="1">
    <source>
        <dbReference type="SAM" id="Coils"/>
    </source>
</evidence>
<keyword evidence="2" id="KW-0472">Membrane</keyword>
<feature type="coiled-coil region" evidence="1">
    <location>
        <begin position="314"/>
        <end position="373"/>
    </location>
</feature>
<dbReference type="OMA" id="TEWIPFG"/>
<proteinExistence type="predicted"/>
<organism evidence="3 4">
    <name type="scientific">Methanocaldococcus jannaschii</name>
    <dbReference type="NCBI Taxonomy" id="2190"/>
    <lineage>
        <taxon>Archaea</taxon>
        <taxon>Methanobacteriati</taxon>
        <taxon>Methanobacteriota</taxon>
        <taxon>Methanomada group</taxon>
        <taxon>Methanococci</taxon>
        <taxon>Methanococcales</taxon>
        <taxon>Methanocaldococcaceae</taxon>
        <taxon>Methanocaldococcus</taxon>
    </lineage>
</organism>
<protein>
    <submittedName>
        <fullName evidence="3">Uncharacterized protein</fullName>
    </submittedName>
</protein>
<accession>A0A832T0N5</accession>
<evidence type="ECO:0000313" key="4">
    <source>
        <dbReference type="Proteomes" id="UP000645676"/>
    </source>
</evidence>
<keyword evidence="2" id="KW-1133">Transmembrane helix</keyword>